<evidence type="ECO:0000256" key="5">
    <source>
        <dbReference type="ARBA" id="ARBA00023012"/>
    </source>
</evidence>
<dbReference type="EMBL" id="FQVI01000006">
    <property type="protein sequence ID" value="SHE81130.1"/>
    <property type="molecule type" value="Genomic_DNA"/>
</dbReference>
<dbReference type="SUPFAM" id="SSF55874">
    <property type="entry name" value="ATPase domain of HSP90 chaperone/DNA topoisomerase II/histidine kinase"/>
    <property type="match status" value="1"/>
</dbReference>
<evidence type="ECO:0000256" key="4">
    <source>
        <dbReference type="ARBA" id="ARBA00022777"/>
    </source>
</evidence>
<evidence type="ECO:0000256" key="2">
    <source>
        <dbReference type="ARBA" id="ARBA00012438"/>
    </source>
</evidence>
<dbReference type="PROSITE" id="PS50109">
    <property type="entry name" value="HIS_KIN"/>
    <property type="match status" value="1"/>
</dbReference>
<dbReference type="PANTHER" id="PTHR43547:SF2">
    <property type="entry name" value="HYBRID SIGNAL TRANSDUCTION HISTIDINE KINASE C"/>
    <property type="match status" value="1"/>
</dbReference>
<dbReference type="InterPro" id="IPR036890">
    <property type="entry name" value="HATPase_C_sf"/>
</dbReference>
<feature type="domain" description="Histidine kinase" evidence="6">
    <location>
        <begin position="37"/>
        <end position="242"/>
    </location>
</feature>
<evidence type="ECO:0000259" key="6">
    <source>
        <dbReference type="PROSITE" id="PS50109"/>
    </source>
</evidence>
<dbReference type="STRING" id="1122155.SAMN02745158_01637"/>
<keyword evidence="5" id="KW-0902">Two-component regulatory system</keyword>
<keyword evidence="4 7" id="KW-0808">Transferase</keyword>
<keyword evidence="8" id="KW-1185">Reference proteome</keyword>
<gene>
    <name evidence="7" type="ORF">SAMN02745158_01637</name>
</gene>
<keyword evidence="3" id="KW-0597">Phosphoprotein</keyword>
<evidence type="ECO:0000256" key="3">
    <source>
        <dbReference type="ARBA" id="ARBA00022553"/>
    </source>
</evidence>
<dbReference type="InterPro" id="IPR036097">
    <property type="entry name" value="HisK_dim/P_sf"/>
</dbReference>
<accession>A0A1M4WJ10</accession>
<dbReference type="InterPro" id="IPR003661">
    <property type="entry name" value="HisK_dim/P_dom"/>
</dbReference>
<name>A0A1M4WJ10_9CLOT</name>
<dbReference type="InterPro" id="IPR003594">
    <property type="entry name" value="HATPase_dom"/>
</dbReference>
<dbReference type="SMART" id="SM00387">
    <property type="entry name" value="HATPase_c"/>
    <property type="match status" value="1"/>
</dbReference>
<dbReference type="SUPFAM" id="SSF47384">
    <property type="entry name" value="Homodimeric domain of signal transducing histidine kinase"/>
    <property type="match status" value="1"/>
</dbReference>
<dbReference type="PRINTS" id="PR00344">
    <property type="entry name" value="BCTRLSENSOR"/>
</dbReference>
<dbReference type="InterPro" id="IPR004358">
    <property type="entry name" value="Sig_transdc_His_kin-like_C"/>
</dbReference>
<dbReference type="Proteomes" id="UP000184245">
    <property type="component" value="Unassembled WGS sequence"/>
</dbReference>
<dbReference type="AlphaFoldDB" id="A0A1M4WJ10"/>
<dbReference type="EC" id="2.7.13.3" evidence="2"/>
<evidence type="ECO:0000313" key="7">
    <source>
        <dbReference type="EMBL" id="SHE81130.1"/>
    </source>
</evidence>
<dbReference type="Gene3D" id="3.30.565.10">
    <property type="entry name" value="Histidine kinase-like ATPase, C-terminal domain"/>
    <property type="match status" value="1"/>
</dbReference>
<comment type="catalytic activity">
    <reaction evidence="1">
        <text>ATP + protein L-histidine = ADP + protein N-phospho-L-histidine.</text>
        <dbReference type="EC" id="2.7.13.3"/>
    </reaction>
</comment>
<reference evidence="7 8" key="1">
    <citation type="submission" date="2016-11" db="EMBL/GenBank/DDBJ databases">
        <authorList>
            <person name="Jaros S."/>
            <person name="Januszkiewicz K."/>
            <person name="Wedrychowicz H."/>
        </authorList>
    </citation>
    <scope>NUCLEOTIDE SEQUENCE [LARGE SCALE GENOMIC DNA]</scope>
    <source>
        <strain evidence="7 8">DSM 17459</strain>
    </source>
</reference>
<sequence>MLKVRESETIEEICRENPDIRRFLSELEDNHKFTISKISHEIRNPVTLINSFLQLLEVRYPELSGDDYWKKVMDNMQFLRSLLDELSSYNNSNRVVRSEANIYAILSEIVESARPTLEQDQITIQLIKKTALPTLPLDTVKMQQTFYNFIRNAHEAIGTHGAITISLETDGSDITIQISDTGKGIPAEHMSELFKPFVTYKKDGTGLGLSIAKGVIEAHNGTIQVDSTEGEGTTISVILPIC</sequence>
<organism evidence="7 8">
    <name type="scientific">Lactonifactor longoviformis DSM 17459</name>
    <dbReference type="NCBI Taxonomy" id="1122155"/>
    <lineage>
        <taxon>Bacteria</taxon>
        <taxon>Bacillati</taxon>
        <taxon>Bacillota</taxon>
        <taxon>Clostridia</taxon>
        <taxon>Eubacteriales</taxon>
        <taxon>Clostridiaceae</taxon>
        <taxon>Lactonifactor</taxon>
    </lineage>
</organism>
<protein>
    <recommendedName>
        <fullName evidence="2">histidine kinase</fullName>
        <ecNumber evidence="2">2.7.13.3</ecNumber>
    </recommendedName>
</protein>
<dbReference type="OrthoDB" id="9784397at2"/>
<dbReference type="InterPro" id="IPR005467">
    <property type="entry name" value="His_kinase_dom"/>
</dbReference>
<keyword evidence="4 7" id="KW-0418">Kinase</keyword>
<dbReference type="PANTHER" id="PTHR43547">
    <property type="entry name" value="TWO-COMPONENT HISTIDINE KINASE"/>
    <property type="match status" value="1"/>
</dbReference>
<dbReference type="GO" id="GO:0000155">
    <property type="term" value="F:phosphorelay sensor kinase activity"/>
    <property type="evidence" value="ECO:0007669"/>
    <property type="project" value="InterPro"/>
</dbReference>
<dbReference type="Gene3D" id="1.10.287.130">
    <property type="match status" value="1"/>
</dbReference>
<evidence type="ECO:0000313" key="8">
    <source>
        <dbReference type="Proteomes" id="UP000184245"/>
    </source>
</evidence>
<dbReference type="Pfam" id="PF02518">
    <property type="entry name" value="HATPase_c"/>
    <property type="match status" value="1"/>
</dbReference>
<proteinExistence type="predicted"/>
<evidence type="ECO:0000256" key="1">
    <source>
        <dbReference type="ARBA" id="ARBA00000085"/>
    </source>
</evidence>
<dbReference type="CDD" id="cd00082">
    <property type="entry name" value="HisKA"/>
    <property type="match status" value="1"/>
</dbReference>